<dbReference type="GO" id="GO:0019933">
    <property type="term" value="P:cAMP-mediated signaling"/>
    <property type="evidence" value="ECO:0007669"/>
    <property type="project" value="TreeGrafter"/>
</dbReference>
<dbReference type="SUPFAM" id="SSF69340">
    <property type="entry name" value="C-terminal domain of adenylylcyclase associated protein"/>
    <property type="match status" value="1"/>
</dbReference>
<reference evidence="6" key="1">
    <citation type="submission" date="2016-06" db="UniProtKB">
        <authorList>
            <consortium name="WormBaseParasite"/>
        </authorList>
    </citation>
    <scope>IDENTIFICATION</scope>
</reference>
<evidence type="ECO:0000313" key="6">
    <source>
        <dbReference type="WBParaSite" id="SCUD_0001597801-mRNA-1"/>
    </source>
</evidence>
<dbReference type="SMART" id="SM00673">
    <property type="entry name" value="CARP"/>
    <property type="match status" value="1"/>
</dbReference>
<proteinExistence type="inferred from homology"/>
<organism evidence="6">
    <name type="scientific">Schistosoma curassoni</name>
    <dbReference type="NCBI Taxonomy" id="6186"/>
    <lineage>
        <taxon>Eukaryota</taxon>
        <taxon>Metazoa</taxon>
        <taxon>Spiralia</taxon>
        <taxon>Lophotrochozoa</taxon>
        <taxon>Platyhelminthes</taxon>
        <taxon>Trematoda</taxon>
        <taxon>Digenea</taxon>
        <taxon>Strigeidida</taxon>
        <taxon>Schistosomatoidea</taxon>
        <taxon>Schistosomatidae</taxon>
        <taxon>Schistosoma</taxon>
    </lineage>
</organism>
<accession>A0A183KLR0</accession>
<dbReference type="GO" id="GO:0003779">
    <property type="term" value="F:actin binding"/>
    <property type="evidence" value="ECO:0007669"/>
    <property type="project" value="InterPro"/>
</dbReference>
<dbReference type="GO" id="GO:0005737">
    <property type="term" value="C:cytoplasm"/>
    <property type="evidence" value="ECO:0007669"/>
    <property type="project" value="TreeGrafter"/>
</dbReference>
<dbReference type="WBParaSite" id="SCUD_0001597801-mRNA-1">
    <property type="protein sequence ID" value="SCUD_0001597801-mRNA-1"/>
    <property type="gene ID" value="SCUD_0001597801"/>
</dbReference>
<evidence type="ECO:0000313" key="5">
    <source>
        <dbReference type="Proteomes" id="UP000279833"/>
    </source>
</evidence>
<dbReference type="GO" id="GO:0007015">
    <property type="term" value="P:actin filament organization"/>
    <property type="evidence" value="ECO:0007669"/>
    <property type="project" value="TreeGrafter"/>
</dbReference>
<dbReference type="InterPro" id="IPR006599">
    <property type="entry name" value="CARP_motif"/>
</dbReference>
<feature type="compositionally biased region" description="Polar residues" evidence="2">
    <location>
        <begin position="17"/>
        <end position="30"/>
    </location>
</feature>
<reference evidence="4 5" key="2">
    <citation type="submission" date="2018-11" db="EMBL/GenBank/DDBJ databases">
        <authorList>
            <consortium name="Pathogen Informatics"/>
        </authorList>
    </citation>
    <scope>NUCLEOTIDE SEQUENCE [LARGE SCALE GENOMIC DNA]</scope>
    <source>
        <strain evidence="4">Dakar</strain>
        <strain evidence="5">Dakar, Senegal</strain>
    </source>
</reference>
<protein>
    <submittedName>
        <fullName evidence="6">C-CAP/cofactor C-like domain-containing protein</fullName>
    </submittedName>
</protein>
<dbReference type="EMBL" id="UZAK01038186">
    <property type="protein sequence ID" value="VDP60592.1"/>
    <property type="molecule type" value="Genomic_DNA"/>
</dbReference>
<evidence type="ECO:0000313" key="4">
    <source>
        <dbReference type="EMBL" id="VDP60592.1"/>
    </source>
</evidence>
<dbReference type="InterPro" id="IPR013912">
    <property type="entry name" value="Adenylate_cyclase-assoc_CAP_C"/>
</dbReference>
<keyword evidence="5" id="KW-1185">Reference proteome</keyword>
<dbReference type="PANTHER" id="PTHR10652">
    <property type="entry name" value="ADENYLYL CYCLASE-ASSOCIATED PROTEIN"/>
    <property type="match status" value="1"/>
</dbReference>
<feature type="domain" description="C-CAP/cofactor C-like" evidence="3">
    <location>
        <begin position="1"/>
        <end position="137"/>
    </location>
</feature>
<dbReference type="STRING" id="6186.A0A183KLR0"/>
<name>A0A183KLR0_9TREM</name>
<evidence type="ECO:0000259" key="3">
    <source>
        <dbReference type="PROSITE" id="PS51329"/>
    </source>
</evidence>
<feature type="region of interest" description="Disordered" evidence="2">
    <location>
        <begin position="1"/>
        <end position="41"/>
    </location>
</feature>
<dbReference type="InterPro" id="IPR017901">
    <property type="entry name" value="C-CAP_CF_C-like"/>
</dbReference>
<dbReference type="PANTHER" id="PTHR10652:SF0">
    <property type="entry name" value="ADENYLYL CYCLASE-ASSOCIATED PROTEIN"/>
    <property type="match status" value="1"/>
</dbReference>
<dbReference type="PROSITE" id="PS51329">
    <property type="entry name" value="C_CAP_COFACTOR_C"/>
    <property type="match status" value="1"/>
</dbReference>
<dbReference type="Gene3D" id="2.160.20.70">
    <property type="match status" value="1"/>
</dbReference>
<dbReference type="Pfam" id="PF08603">
    <property type="entry name" value="CAP_C"/>
    <property type="match status" value="1"/>
</dbReference>
<evidence type="ECO:0000256" key="1">
    <source>
        <dbReference type="ARBA" id="ARBA00007659"/>
    </source>
</evidence>
<dbReference type="InterPro" id="IPR016098">
    <property type="entry name" value="CAP/MinC_C"/>
</dbReference>
<dbReference type="InterPro" id="IPR001837">
    <property type="entry name" value="Adenylate_cyclase-assoc_CAP"/>
</dbReference>
<dbReference type="GO" id="GO:0008179">
    <property type="term" value="F:adenylate cyclase binding"/>
    <property type="evidence" value="ECO:0007669"/>
    <property type="project" value="TreeGrafter"/>
</dbReference>
<gene>
    <name evidence="4" type="ORF">SCUD_LOCUS15975</name>
</gene>
<dbReference type="Proteomes" id="UP000279833">
    <property type="component" value="Unassembled WGS sequence"/>
</dbReference>
<dbReference type="AlphaFoldDB" id="A0A183KLR0"/>
<evidence type="ECO:0000256" key="2">
    <source>
        <dbReference type="SAM" id="MobiDB-lite"/>
    </source>
</evidence>
<comment type="similarity">
    <text evidence="1">Belongs to the CAP family.</text>
</comment>
<sequence length="155" mass="17241">MKTHKNPKLREGPIIHTSRNQVNSSSNNPTVRPPAEKEPSGAGCLELRDNCKKTGVVFDHLISSIDVVNCQSVKIQCLGQLSTVNIDKTDGCQVFLSEDSKYADVITAKSSEINILIPKGTDDFVSFFCFSKEMFTIFLDNIRRYSVIDKANIRA</sequence>
<dbReference type="InterPro" id="IPR036223">
    <property type="entry name" value="CAP_C_sf"/>
</dbReference>